<feature type="non-terminal residue" evidence="9">
    <location>
        <position position="590"/>
    </location>
</feature>
<keyword evidence="4 6" id="KW-0862">Zinc</keyword>
<dbReference type="GO" id="GO:0003714">
    <property type="term" value="F:transcription corepressor activity"/>
    <property type="evidence" value="ECO:0007669"/>
    <property type="project" value="TreeGrafter"/>
</dbReference>
<evidence type="ECO:0000256" key="6">
    <source>
        <dbReference type="PROSITE-ProRule" id="PRU00236"/>
    </source>
</evidence>
<dbReference type="GO" id="GO:0046872">
    <property type="term" value="F:metal ion binding"/>
    <property type="evidence" value="ECO:0007669"/>
    <property type="project" value="UniProtKB-KW"/>
</dbReference>
<feature type="domain" description="Deacetylase sirtuin-type" evidence="8">
    <location>
        <begin position="125"/>
        <end position="409"/>
    </location>
</feature>
<reference evidence="9 10" key="1">
    <citation type="submission" date="2019-07" db="EMBL/GenBank/DDBJ databases">
        <authorList>
            <person name="Jastrzebski P J."/>
            <person name="Paukszto L."/>
            <person name="Jastrzebski P J."/>
        </authorList>
    </citation>
    <scope>NUCLEOTIDE SEQUENCE [LARGE SCALE GENOMIC DNA]</scope>
    <source>
        <strain evidence="9 10">WMS-il1</strain>
    </source>
</reference>
<organism evidence="9 10">
    <name type="scientific">Hymenolepis diminuta</name>
    <name type="common">Rat tapeworm</name>
    <dbReference type="NCBI Taxonomy" id="6216"/>
    <lineage>
        <taxon>Eukaryota</taxon>
        <taxon>Metazoa</taxon>
        <taxon>Spiralia</taxon>
        <taxon>Lophotrochozoa</taxon>
        <taxon>Platyhelminthes</taxon>
        <taxon>Cestoda</taxon>
        <taxon>Eucestoda</taxon>
        <taxon>Cyclophyllidea</taxon>
        <taxon>Hymenolepididae</taxon>
        <taxon>Hymenolepis</taxon>
    </lineage>
</organism>
<evidence type="ECO:0000256" key="4">
    <source>
        <dbReference type="ARBA" id="ARBA00022833"/>
    </source>
</evidence>
<gene>
    <name evidence="9" type="ORF">WMSIL1_LOCUS9171</name>
</gene>
<keyword evidence="10" id="KW-1185">Reference proteome</keyword>
<feature type="binding site" evidence="6">
    <location>
        <position position="260"/>
    </location>
    <ligand>
        <name>Zn(2+)</name>
        <dbReference type="ChEBI" id="CHEBI:29105"/>
    </ligand>
</feature>
<dbReference type="Proteomes" id="UP000321570">
    <property type="component" value="Unassembled WGS sequence"/>
</dbReference>
<feature type="region of interest" description="Disordered" evidence="7">
    <location>
        <begin position="525"/>
        <end position="590"/>
    </location>
</feature>
<dbReference type="CDD" id="cd01408">
    <property type="entry name" value="SIRT1"/>
    <property type="match status" value="1"/>
</dbReference>
<dbReference type="AlphaFoldDB" id="A0A564YUF9"/>
<evidence type="ECO:0000256" key="3">
    <source>
        <dbReference type="ARBA" id="ARBA00022723"/>
    </source>
</evidence>
<dbReference type="Gene3D" id="3.40.50.1220">
    <property type="entry name" value="TPP-binding domain"/>
    <property type="match status" value="1"/>
</dbReference>
<dbReference type="EMBL" id="CABIJS010000355">
    <property type="protein sequence ID" value="VUZ50204.1"/>
    <property type="molecule type" value="Genomic_DNA"/>
</dbReference>
<name>A0A564YUF9_HYMDI</name>
<dbReference type="GO" id="GO:0033553">
    <property type="term" value="C:rDNA heterochromatin"/>
    <property type="evidence" value="ECO:0007669"/>
    <property type="project" value="TreeGrafter"/>
</dbReference>
<evidence type="ECO:0000256" key="5">
    <source>
        <dbReference type="ARBA" id="ARBA00023027"/>
    </source>
</evidence>
<dbReference type="PANTHER" id="PTHR11085">
    <property type="entry name" value="NAD-DEPENDENT PROTEIN DEACYLASE SIRTUIN-5, MITOCHONDRIAL-RELATED"/>
    <property type="match status" value="1"/>
</dbReference>
<comment type="cofactor">
    <cofactor evidence="1">
        <name>Zn(2+)</name>
        <dbReference type="ChEBI" id="CHEBI:29105"/>
    </cofactor>
</comment>
<evidence type="ECO:0000256" key="7">
    <source>
        <dbReference type="SAM" id="MobiDB-lite"/>
    </source>
</evidence>
<evidence type="ECO:0000313" key="9">
    <source>
        <dbReference type="EMBL" id="VUZ50204.1"/>
    </source>
</evidence>
<dbReference type="GO" id="GO:0005637">
    <property type="term" value="C:nuclear inner membrane"/>
    <property type="evidence" value="ECO:0007669"/>
    <property type="project" value="TreeGrafter"/>
</dbReference>
<protein>
    <recommendedName>
        <fullName evidence="8">Deacetylase sirtuin-type domain-containing protein</fullName>
    </recommendedName>
</protein>
<dbReference type="GO" id="GO:0070403">
    <property type="term" value="F:NAD+ binding"/>
    <property type="evidence" value="ECO:0007669"/>
    <property type="project" value="InterPro"/>
</dbReference>
<proteinExistence type="predicted"/>
<evidence type="ECO:0000256" key="1">
    <source>
        <dbReference type="ARBA" id="ARBA00001947"/>
    </source>
</evidence>
<dbReference type="GO" id="GO:0017136">
    <property type="term" value="F:histone deacetylase activity, NAD-dependent"/>
    <property type="evidence" value="ECO:0007669"/>
    <property type="project" value="TreeGrafter"/>
</dbReference>
<feature type="binding site" evidence="6">
    <location>
        <position position="284"/>
    </location>
    <ligand>
        <name>Zn(2+)</name>
        <dbReference type="ChEBI" id="CHEBI:29105"/>
    </ligand>
</feature>
<keyword evidence="3 6" id="KW-0479">Metal-binding</keyword>
<dbReference type="GO" id="GO:0002039">
    <property type="term" value="F:p53 binding"/>
    <property type="evidence" value="ECO:0007669"/>
    <property type="project" value="TreeGrafter"/>
</dbReference>
<dbReference type="PANTHER" id="PTHR11085:SF9">
    <property type="entry name" value="NAD-DEPENDENT PROTEIN DEACETYLASE SIRTUIN-1"/>
    <property type="match status" value="1"/>
</dbReference>
<feature type="active site" description="Proton acceptor" evidence="6">
    <location>
        <position position="252"/>
    </location>
</feature>
<evidence type="ECO:0000259" key="8">
    <source>
        <dbReference type="PROSITE" id="PS50305"/>
    </source>
</evidence>
<dbReference type="Gene3D" id="3.30.1600.10">
    <property type="entry name" value="SIR2/SIRT2 'Small Domain"/>
    <property type="match status" value="1"/>
</dbReference>
<dbReference type="InterPro" id="IPR003000">
    <property type="entry name" value="Sirtuin"/>
</dbReference>
<evidence type="ECO:0000256" key="2">
    <source>
        <dbReference type="ARBA" id="ARBA00022679"/>
    </source>
</evidence>
<feature type="binding site" evidence="6">
    <location>
        <position position="263"/>
    </location>
    <ligand>
        <name>Zn(2+)</name>
        <dbReference type="ChEBI" id="CHEBI:29105"/>
    </ligand>
</feature>
<dbReference type="PROSITE" id="PS50305">
    <property type="entry name" value="SIRTUIN"/>
    <property type="match status" value="1"/>
</dbReference>
<feature type="compositionally biased region" description="Polar residues" evidence="7">
    <location>
        <begin position="447"/>
        <end position="465"/>
    </location>
</feature>
<feature type="binding site" evidence="6">
    <location>
        <position position="313"/>
    </location>
    <ligand>
        <name>Zn(2+)</name>
        <dbReference type="ChEBI" id="CHEBI:29105"/>
    </ligand>
</feature>
<dbReference type="SUPFAM" id="SSF52467">
    <property type="entry name" value="DHS-like NAD/FAD-binding domain"/>
    <property type="match status" value="1"/>
</dbReference>
<dbReference type="GO" id="GO:0005654">
    <property type="term" value="C:nucleoplasm"/>
    <property type="evidence" value="ECO:0007669"/>
    <property type="project" value="TreeGrafter"/>
</dbReference>
<dbReference type="Pfam" id="PF02146">
    <property type="entry name" value="SIR2"/>
    <property type="match status" value="1"/>
</dbReference>
<dbReference type="InterPro" id="IPR029035">
    <property type="entry name" value="DHS-like_NAD/FAD-binding_dom"/>
</dbReference>
<dbReference type="InterPro" id="IPR026591">
    <property type="entry name" value="Sirtuin_cat_small_dom_sf"/>
</dbReference>
<evidence type="ECO:0000313" key="10">
    <source>
        <dbReference type="Proteomes" id="UP000321570"/>
    </source>
</evidence>
<feature type="compositionally biased region" description="Acidic residues" evidence="7">
    <location>
        <begin position="565"/>
        <end position="590"/>
    </location>
</feature>
<keyword evidence="5" id="KW-0520">NAD</keyword>
<dbReference type="InterPro" id="IPR050134">
    <property type="entry name" value="NAD-dep_sirtuin_deacylases"/>
</dbReference>
<feature type="region of interest" description="Disordered" evidence="7">
    <location>
        <begin position="1"/>
        <end position="44"/>
    </location>
</feature>
<accession>A0A564YUF9</accession>
<keyword evidence="2" id="KW-0808">Transferase</keyword>
<feature type="region of interest" description="Disordered" evidence="7">
    <location>
        <begin position="444"/>
        <end position="509"/>
    </location>
</feature>
<dbReference type="InterPro" id="IPR026590">
    <property type="entry name" value="Ssirtuin_cat_dom"/>
</dbReference>
<sequence length="590" mass="66072">MNDKIEKLQVDSTSNESEESQDSDVIIVNDDDTDDRSNENILDSSACEGSHEGEFIDLSDEDDCEIMWKNPELLGSLISAGYRNPRLLLTRLFKIAPEYLPSDPCEPELWRILSSLFAEKSSRKPLKQYHSLQAAIDLLKEKSKILVLTGAGISVSCGIPDFRSRNGIYARFERDFPDLRNPQDMFDLKFFKSNPNPFYTFAKELFPGQFKPSYTHRFIRLLEKKSKLLRNYTQNIDTLEEIAGISKIIHCHGSFSTASCLTCYHQLPGEELREAIMSQHVPFCPHCRPEIGLKGIPAVLGKRNDPEPEVGECAPLLGLMKPDIVFFSESLPQEFHYTLDKDVRDVDLVLVMGSSLKVRPVSHIPNSVPHHVPQILINREPLSNHQFDIELLGDCDVVVEYLCKELGWHIDMDDANWESVPEGTASKDSLNQVDLLIPMKAALEDLPTQSDPSSTSAAVSTTGESADQIVGEHSFSKDKQENGITPETKGIPGGGDATVTPSVEEHTTEKVEVVKTKEIQIKAKNTGTDTPAVEAHTTNIEVVEETKEDQEQKQSEGTEQCPINVDEEESDSDWDDDDDDYDDDDDDDDD</sequence>